<proteinExistence type="inferred from homology"/>
<organism evidence="8 9">
    <name type="scientific">Thalassovita mangrovi</name>
    <dbReference type="NCBI Taxonomy" id="2692236"/>
    <lineage>
        <taxon>Bacteria</taxon>
        <taxon>Pseudomonadati</taxon>
        <taxon>Pseudomonadota</taxon>
        <taxon>Alphaproteobacteria</taxon>
        <taxon>Rhodobacterales</taxon>
        <taxon>Roseobacteraceae</taxon>
        <taxon>Thalassovita</taxon>
    </lineage>
</organism>
<evidence type="ECO:0000256" key="1">
    <source>
        <dbReference type="ARBA" id="ARBA00004117"/>
    </source>
</evidence>
<dbReference type="GO" id="GO:0071978">
    <property type="term" value="P:bacterial-type flagellum-dependent swarming motility"/>
    <property type="evidence" value="ECO:0007669"/>
    <property type="project" value="TreeGrafter"/>
</dbReference>
<evidence type="ECO:0000313" key="8">
    <source>
        <dbReference type="EMBL" id="MYM53721.1"/>
    </source>
</evidence>
<dbReference type="SUPFAM" id="SSF117143">
    <property type="entry name" value="Flagellar hook protein flgE"/>
    <property type="match status" value="1"/>
</dbReference>
<evidence type="ECO:0000256" key="5">
    <source>
        <dbReference type="ARBA" id="ARBA00040228"/>
    </source>
</evidence>
<evidence type="ECO:0000256" key="3">
    <source>
        <dbReference type="ARBA" id="ARBA00023143"/>
    </source>
</evidence>
<dbReference type="AlphaFoldDB" id="A0A6L8LCH8"/>
<evidence type="ECO:0000256" key="6">
    <source>
        <dbReference type="RuleBase" id="RU362116"/>
    </source>
</evidence>
<evidence type="ECO:0000259" key="7">
    <source>
        <dbReference type="Pfam" id="PF06429"/>
    </source>
</evidence>
<feature type="domain" description="Flagellar basal-body/hook protein C-terminal" evidence="7">
    <location>
        <begin position="205"/>
        <end position="248"/>
    </location>
</feature>
<dbReference type="PANTHER" id="PTHR30435:SF18">
    <property type="entry name" value="FLAGELLAR BASAL-BODY ROD PROTEIN FLGF"/>
    <property type="match status" value="1"/>
</dbReference>
<comment type="subunit">
    <text evidence="4 6">The basal body constitutes a major portion of the flagellar organelle and consists of five rings (E,L,P,S, and M) mounted on a central rod. The rod consists of about 26 subunits of FlgG in the distal portion, and FlgB, FlgC and FlgF are thought to build up the proximal portion of the rod with about 6 subunits each.</text>
</comment>
<dbReference type="Pfam" id="PF06429">
    <property type="entry name" value="Flg_bbr_C"/>
    <property type="match status" value="1"/>
</dbReference>
<accession>A0A6L8LCH8</accession>
<comment type="subcellular location">
    <subcellularLocation>
        <location evidence="1 6">Bacterial flagellum basal body</location>
    </subcellularLocation>
</comment>
<evidence type="ECO:0000256" key="2">
    <source>
        <dbReference type="ARBA" id="ARBA00009677"/>
    </source>
</evidence>
<dbReference type="InterPro" id="IPR010930">
    <property type="entry name" value="Flg_bb/hook_C_dom"/>
</dbReference>
<comment type="similarity">
    <text evidence="2 6">Belongs to the flagella basal body rod proteins family.</text>
</comment>
<dbReference type="PANTHER" id="PTHR30435">
    <property type="entry name" value="FLAGELLAR PROTEIN"/>
    <property type="match status" value="1"/>
</dbReference>
<sequence>MDRMIYTALNALSNQRDQRVTQAQNLANQNVPGFRRDLNNEGEAWFAGALNTEMVRAFQTETGPAGFSEESGPLQQTGSDLDIAVIDEGYFYVRPDGIGDPALSRRGDLRRTVDGTLANGAGDTILDTNMQPVQVPEYREIQITDIGEIWVDPIDANPNDPPILVGTLATVIPDPNQQLLKGGDGQIRNADGTVPPPNQLASLSQGVLEGSNVNTVEELVNSIEMQRSFELGIRMVSTASKLDEAGERLLRAPDA</sequence>
<dbReference type="RefSeq" id="WP_160971440.1">
    <property type="nucleotide sequence ID" value="NZ_WWEN01000001.1"/>
</dbReference>
<keyword evidence="9" id="KW-1185">Reference proteome</keyword>
<dbReference type="GO" id="GO:0030694">
    <property type="term" value="C:bacterial-type flagellum basal body, rod"/>
    <property type="evidence" value="ECO:0007669"/>
    <property type="project" value="UniProtKB-UniRule"/>
</dbReference>
<keyword evidence="8" id="KW-0966">Cell projection</keyword>
<evidence type="ECO:0000256" key="4">
    <source>
        <dbReference type="ARBA" id="ARBA00038560"/>
    </source>
</evidence>
<gene>
    <name evidence="8" type="ORF">GR167_00265</name>
</gene>
<reference evidence="8 9" key="1">
    <citation type="submission" date="2020-01" db="EMBL/GenBank/DDBJ databases">
        <authorList>
            <person name="Chen S."/>
        </authorList>
    </citation>
    <scope>NUCLEOTIDE SEQUENCE [LARGE SCALE GENOMIC DNA]</scope>
    <source>
        <strain evidence="8 9">GS-10</strain>
    </source>
</reference>
<dbReference type="NCBIfam" id="TIGR03506">
    <property type="entry name" value="FlgEFG_subfam"/>
    <property type="match status" value="1"/>
</dbReference>
<keyword evidence="8" id="KW-0969">Cilium</keyword>
<dbReference type="InterPro" id="IPR020013">
    <property type="entry name" value="Flagellar_FlgE/F/G"/>
</dbReference>
<comment type="caution">
    <text evidence="8">The sequence shown here is derived from an EMBL/GenBank/DDBJ whole genome shotgun (WGS) entry which is preliminary data.</text>
</comment>
<dbReference type="InterPro" id="IPR037925">
    <property type="entry name" value="FlgE/F/G-like"/>
</dbReference>
<dbReference type="EMBL" id="WWEN01000001">
    <property type="protein sequence ID" value="MYM53721.1"/>
    <property type="molecule type" value="Genomic_DNA"/>
</dbReference>
<protein>
    <recommendedName>
        <fullName evidence="5 6">Flagellar basal-body rod protein FlgF</fullName>
    </recommendedName>
</protein>
<keyword evidence="8" id="KW-0282">Flagellum</keyword>
<name>A0A6L8LCH8_9RHOB</name>
<evidence type="ECO:0000313" key="9">
    <source>
        <dbReference type="Proteomes" id="UP000479043"/>
    </source>
</evidence>
<keyword evidence="3 6" id="KW-0975">Bacterial flagellum</keyword>
<dbReference type="Proteomes" id="UP000479043">
    <property type="component" value="Unassembled WGS sequence"/>
</dbReference>